<sequence>MPVVARHLMILGRVQGVFYRNWTVDAARGLGLTGWVRNRMDGSVEALVQGDADMIDRFVTLAQDGPPAANVARIEATNAPVEALNGFEKRPTA</sequence>
<proteinExistence type="inferred from homology"/>
<dbReference type="PROSITE" id="PS51160">
    <property type="entry name" value="ACYLPHOSPHATASE_3"/>
    <property type="match status" value="1"/>
</dbReference>
<dbReference type="InterPro" id="IPR001792">
    <property type="entry name" value="Acylphosphatase-like_dom"/>
</dbReference>
<dbReference type="GO" id="GO:0003998">
    <property type="term" value="F:acylphosphatase activity"/>
    <property type="evidence" value="ECO:0007669"/>
    <property type="project" value="UniProtKB-EC"/>
</dbReference>
<evidence type="ECO:0000256" key="5">
    <source>
        <dbReference type="RuleBase" id="RU004168"/>
    </source>
</evidence>
<feature type="active site" evidence="4">
    <location>
        <position position="38"/>
    </location>
</feature>
<comment type="similarity">
    <text evidence="1 5">Belongs to the acylphosphatase family.</text>
</comment>
<evidence type="ECO:0000256" key="3">
    <source>
        <dbReference type="ARBA" id="ARBA00047645"/>
    </source>
</evidence>
<accession>A0A085K9S4</accession>
<dbReference type="PROSITE" id="PS00151">
    <property type="entry name" value="ACYLPHOSPHATASE_2"/>
    <property type="match status" value="1"/>
</dbReference>
<dbReference type="SUPFAM" id="SSF54975">
    <property type="entry name" value="Acylphosphatase/BLUF domain-like"/>
    <property type="match status" value="1"/>
</dbReference>
<evidence type="ECO:0000313" key="6">
    <source>
        <dbReference type="EMBL" id="AYO77449.1"/>
    </source>
</evidence>
<dbReference type="Pfam" id="PF00708">
    <property type="entry name" value="Acylphosphatase"/>
    <property type="match status" value="1"/>
</dbReference>
<keyword evidence="4" id="KW-0378">Hydrolase</keyword>
<dbReference type="RefSeq" id="WP_037506903.1">
    <property type="nucleotide sequence ID" value="NZ_CAIGKD010000005.1"/>
</dbReference>
<gene>
    <name evidence="6" type="ORF">EBF16_11525</name>
</gene>
<dbReference type="InterPro" id="IPR036046">
    <property type="entry name" value="Acylphosphatase-like_dom_sf"/>
</dbReference>
<dbReference type="InterPro" id="IPR017968">
    <property type="entry name" value="Acylphosphatase_CS"/>
</dbReference>
<protein>
    <recommendedName>
        <fullName evidence="2 4">acylphosphatase</fullName>
        <ecNumber evidence="2 4">3.6.1.7</ecNumber>
    </recommendedName>
</protein>
<evidence type="ECO:0000256" key="1">
    <source>
        <dbReference type="ARBA" id="ARBA00005614"/>
    </source>
</evidence>
<name>A0A085K9S4_SPHYA</name>
<dbReference type="AlphaFoldDB" id="A0A085K9S4"/>
<evidence type="ECO:0000256" key="4">
    <source>
        <dbReference type="PROSITE-ProRule" id="PRU00520"/>
    </source>
</evidence>
<organism evidence="6 7">
    <name type="scientific">Sphingobium yanoikuyae</name>
    <name type="common">Sphingomonas yanoikuyae</name>
    <dbReference type="NCBI Taxonomy" id="13690"/>
    <lineage>
        <taxon>Bacteria</taxon>
        <taxon>Pseudomonadati</taxon>
        <taxon>Pseudomonadota</taxon>
        <taxon>Alphaproteobacteria</taxon>
        <taxon>Sphingomonadales</taxon>
        <taxon>Sphingomonadaceae</taxon>
        <taxon>Sphingobium</taxon>
    </lineage>
</organism>
<dbReference type="EC" id="3.6.1.7" evidence="2 4"/>
<comment type="catalytic activity">
    <reaction evidence="3 4">
        <text>an acyl phosphate + H2O = a carboxylate + phosphate + H(+)</text>
        <dbReference type="Rhea" id="RHEA:14965"/>
        <dbReference type="ChEBI" id="CHEBI:15377"/>
        <dbReference type="ChEBI" id="CHEBI:15378"/>
        <dbReference type="ChEBI" id="CHEBI:29067"/>
        <dbReference type="ChEBI" id="CHEBI:43474"/>
        <dbReference type="ChEBI" id="CHEBI:59918"/>
        <dbReference type="EC" id="3.6.1.7"/>
    </reaction>
</comment>
<dbReference type="PANTHER" id="PTHR47268:SF4">
    <property type="entry name" value="ACYLPHOSPHATASE"/>
    <property type="match status" value="1"/>
</dbReference>
<dbReference type="Gene3D" id="3.30.70.100">
    <property type="match status" value="1"/>
</dbReference>
<dbReference type="Proteomes" id="UP000280708">
    <property type="component" value="Chromosome"/>
</dbReference>
<reference evidence="6 7" key="1">
    <citation type="submission" date="2018-10" db="EMBL/GenBank/DDBJ databases">
        <title>Characterization and genome analysis of a novel bacterium Sphingobium yanoikuyae SJTF8 capable of degrading PAHs.</title>
        <authorList>
            <person name="Yin C."/>
            <person name="Xiong W."/>
            <person name="Liang R."/>
        </authorList>
    </citation>
    <scope>NUCLEOTIDE SEQUENCE [LARGE SCALE GENOMIC DNA]</scope>
    <source>
        <strain evidence="6 7">SJTF8</strain>
    </source>
</reference>
<dbReference type="PRINTS" id="PR00112">
    <property type="entry name" value="ACYLPHPHTASE"/>
</dbReference>
<dbReference type="EMBL" id="CP033230">
    <property type="protein sequence ID" value="AYO77449.1"/>
    <property type="molecule type" value="Genomic_DNA"/>
</dbReference>
<evidence type="ECO:0000256" key="2">
    <source>
        <dbReference type="ARBA" id="ARBA00012150"/>
    </source>
</evidence>
<feature type="active site" evidence="4">
    <location>
        <position position="20"/>
    </location>
</feature>
<dbReference type="InterPro" id="IPR020456">
    <property type="entry name" value="Acylphosphatase"/>
</dbReference>
<evidence type="ECO:0000313" key="7">
    <source>
        <dbReference type="Proteomes" id="UP000280708"/>
    </source>
</evidence>
<dbReference type="PANTHER" id="PTHR47268">
    <property type="entry name" value="ACYLPHOSPHATASE"/>
    <property type="match status" value="1"/>
</dbReference>